<protein>
    <recommendedName>
        <fullName evidence="2">DC1 domain-containing protein</fullName>
    </recommendedName>
</protein>
<dbReference type="InterPro" id="IPR046349">
    <property type="entry name" value="C1-like_sf"/>
</dbReference>
<reference evidence="3 4" key="1">
    <citation type="journal article" date="2014" name="Nat. Genet.">
        <title>Genome sequence of the hot pepper provides insights into the evolution of pungency in Capsicum species.</title>
        <authorList>
            <person name="Kim S."/>
            <person name="Park M."/>
            <person name="Yeom S.I."/>
            <person name="Kim Y.M."/>
            <person name="Lee J.M."/>
            <person name="Lee H.A."/>
            <person name="Seo E."/>
            <person name="Choi J."/>
            <person name="Cheong K."/>
            <person name="Kim K.T."/>
            <person name="Jung K."/>
            <person name="Lee G.W."/>
            <person name="Oh S.K."/>
            <person name="Bae C."/>
            <person name="Kim S.B."/>
            <person name="Lee H.Y."/>
            <person name="Kim S.Y."/>
            <person name="Kim M.S."/>
            <person name="Kang B.C."/>
            <person name="Jo Y.D."/>
            <person name="Yang H.B."/>
            <person name="Jeong H.J."/>
            <person name="Kang W.H."/>
            <person name="Kwon J.K."/>
            <person name="Shin C."/>
            <person name="Lim J.Y."/>
            <person name="Park J.H."/>
            <person name="Huh J.H."/>
            <person name="Kim J.S."/>
            <person name="Kim B.D."/>
            <person name="Cohen O."/>
            <person name="Paran I."/>
            <person name="Suh M.C."/>
            <person name="Lee S.B."/>
            <person name="Kim Y.K."/>
            <person name="Shin Y."/>
            <person name="Noh S.J."/>
            <person name="Park J."/>
            <person name="Seo Y.S."/>
            <person name="Kwon S.Y."/>
            <person name="Kim H.A."/>
            <person name="Park J.M."/>
            <person name="Kim H.J."/>
            <person name="Choi S.B."/>
            <person name="Bosland P.W."/>
            <person name="Reeves G."/>
            <person name="Jo S.H."/>
            <person name="Lee B.W."/>
            <person name="Cho H.T."/>
            <person name="Choi H.S."/>
            <person name="Lee M.S."/>
            <person name="Yu Y."/>
            <person name="Do Choi Y."/>
            <person name="Park B.S."/>
            <person name="van Deynze A."/>
            <person name="Ashrafi H."/>
            <person name="Hill T."/>
            <person name="Kim W.T."/>
            <person name="Pai H.S."/>
            <person name="Ahn H.K."/>
            <person name="Yeam I."/>
            <person name="Giovannoni J.J."/>
            <person name="Rose J.K."/>
            <person name="Sorensen I."/>
            <person name="Lee S.J."/>
            <person name="Kim R.W."/>
            <person name="Choi I.Y."/>
            <person name="Choi B.S."/>
            <person name="Lim J.S."/>
            <person name="Lee Y.H."/>
            <person name="Choi D."/>
        </authorList>
    </citation>
    <scope>NUCLEOTIDE SEQUENCE [LARGE SCALE GENOMIC DNA]</scope>
    <source>
        <strain evidence="4">cv. CM334</strain>
    </source>
</reference>
<evidence type="ECO:0000256" key="1">
    <source>
        <dbReference type="ARBA" id="ARBA00022737"/>
    </source>
</evidence>
<sequence length="248" mass="28081">MGREKHTACESKQHFSHPHILKLINPAESATLTCNACEKTNITNKPNFYGCNSCQYFLHENCLNAPRFVDHSSHPSHHLTLLPVPTYSSRSYTCNGCGCDGNGFSFSCARCDFDIHMHCALIPQTVLLSKQHHHELKLIFESPFDNKNTVFVCDICDDNVDLNCWFYYCAGCDFGMHLHCASPEADVFPKSQQHRNNINANSAVEMINSVNDDHDRLVAAQISAQIDARGRQNILDSIDGPSRRYYYY</sequence>
<dbReference type="AlphaFoldDB" id="A0A1U8FP85"/>
<keyword evidence="1" id="KW-0677">Repeat</keyword>
<dbReference type="STRING" id="4072.A0A1U8FP85"/>
<dbReference type="SUPFAM" id="SSF57889">
    <property type="entry name" value="Cysteine-rich domain"/>
    <property type="match status" value="1"/>
</dbReference>
<feature type="domain" description="DC1" evidence="2">
    <location>
        <begin position="131"/>
        <end position="181"/>
    </location>
</feature>
<evidence type="ECO:0000313" key="3">
    <source>
        <dbReference type="EMBL" id="PHT95126.1"/>
    </source>
</evidence>
<reference evidence="3 4" key="2">
    <citation type="journal article" date="2017" name="Genome Biol.">
        <title>New reference genome sequences of hot pepper reveal the massive evolution of plant disease-resistance genes by retroduplication.</title>
        <authorList>
            <person name="Kim S."/>
            <person name="Park J."/>
            <person name="Yeom S.I."/>
            <person name="Kim Y.M."/>
            <person name="Seo E."/>
            <person name="Kim K.T."/>
            <person name="Kim M.S."/>
            <person name="Lee J.M."/>
            <person name="Cheong K."/>
            <person name="Shin H.S."/>
            <person name="Kim S.B."/>
            <person name="Han K."/>
            <person name="Lee J."/>
            <person name="Park M."/>
            <person name="Lee H.A."/>
            <person name="Lee H.Y."/>
            <person name="Lee Y."/>
            <person name="Oh S."/>
            <person name="Lee J.H."/>
            <person name="Choi E."/>
            <person name="Choi E."/>
            <person name="Lee S.E."/>
            <person name="Jeon J."/>
            <person name="Kim H."/>
            <person name="Choi G."/>
            <person name="Song H."/>
            <person name="Lee J."/>
            <person name="Lee S.C."/>
            <person name="Kwon J.K."/>
            <person name="Lee H.Y."/>
            <person name="Koo N."/>
            <person name="Hong Y."/>
            <person name="Kim R.W."/>
            <person name="Kang W.H."/>
            <person name="Huh J.H."/>
            <person name="Kang B.C."/>
            <person name="Yang T.J."/>
            <person name="Lee Y.H."/>
            <person name="Bennetzen J.L."/>
            <person name="Choi D."/>
        </authorList>
    </citation>
    <scope>NUCLEOTIDE SEQUENCE [LARGE SCALE GENOMIC DNA]</scope>
    <source>
        <strain evidence="4">cv. CM334</strain>
    </source>
</reference>
<comment type="caution">
    <text evidence="3">The sequence shown here is derived from an EMBL/GenBank/DDBJ whole genome shotgun (WGS) entry which is preliminary data.</text>
</comment>
<dbReference type="Proteomes" id="UP000222542">
    <property type="component" value="Unassembled WGS sequence"/>
</dbReference>
<dbReference type="OrthoDB" id="1036688at2759"/>
<keyword evidence="4" id="KW-1185">Reference proteome</keyword>
<dbReference type="PANTHER" id="PTHR46288:SF42">
    <property type="entry name" value="ZINC FINGER PHD-TYPE DOMAIN-CONTAINING PROTEIN"/>
    <property type="match status" value="1"/>
</dbReference>
<dbReference type="InterPro" id="IPR004146">
    <property type="entry name" value="DC1"/>
</dbReference>
<dbReference type="KEGG" id="cann:107857138"/>
<organism evidence="3 4">
    <name type="scientific">Capsicum annuum</name>
    <name type="common">Capsicum pepper</name>
    <dbReference type="NCBI Taxonomy" id="4072"/>
    <lineage>
        <taxon>Eukaryota</taxon>
        <taxon>Viridiplantae</taxon>
        <taxon>Streptophyta</taxon>
        <taxon>Embryophyta</taxon>
        <taxon>Tracheophyta</taxon>
        <taxon>Spermatophyta</taxon>
        <taxon>Magnoliopsida</taxon>
        <taxon>eudicotyledons</taxon>
        <taxon>Gunneridae</taxon>
        <taxon>Pentapetalae</taxon>
        <taxon>asterids</taxon>
        <taxon>lamiids</taxon>
        <taxon>Solanales</taxon>
        <taxon>Solanaceae</taxon>
        <taxon>Solanoideae</taxon>
        <taxon>Capsiceae</taxon>
        <taxon>Capsicum</taxon>
    </lineage>
</organism>
<dbReference type="Gramene" id="PHT95126">
    <property type="protein sequence ID" value="PHT95126"/>
    <property type="gene ID" value="T459_03008"/>
</dbReference>
<feature type="domain" description="DC1" evidence="2">
    <location>
        <begin position="15"/>
        <end position="62"/>
    </location>
</feature>
<accession>A0A1U8FP85</accession>
<name>A0A1U8FP85_CAPAN</name>
<proteinExistence type="predicted"/>
<dbReference type="OMA" id="SHLRCAI"/>
<evidence type="ECO:0000259" key="2">
    <source>
        <dbReference type="Pfam" id="PF03107"/>
    </source>
</evidence>
<dbReference type="Pfam" id="PF03107">
    <property type="entry name" value="C1_2"/>
    <property type="match status" value="3"/>
</dbReference>
<gene>
    <name evidence="3" type="ORF">T459_03008</name>
</gene>
<dbReference type="EMBL" id="AYRZ02000001">
    <property type="protein sequence ID" value="PHT95126.1"/>
    <property type="molecule type" value="Genomic_DNA"/>
</dbReference>
<dbReference type="PANTHER" id="PTHR46288">
    <property type="entry name" value="PHORBOL-ESTER/DAG-TYPE DOMAIN-CONTAINING PROTEIN"/>
    <property type="match status" value="1"/>
</dbReference>
<feature type="domain" description="DC1" evidence="2">
    <location>
        <begin position="73"/>
        <end position="120"/>
    </location>
</feature>
<evidence type="ECO:0000313" key="4">
    <source>
        <dbReference type="Proteomes" id="UP000222542"/>
    </source>
</evidence>